<evidence type="ECO:0000256" key="1">
    <source>
        <dbReference type="ARBA" id="ARBA00022849"/>
    </source>
</evidence>
<accession>A0A0S3QVP2</accession>
<organism evidence="3 4">
    <name type="scientific">Thermosulfidibacter takaii (strain DSM 17441 / JCM 13301 / NBRC 103674 / ABI70S6)</name>
    <dbReference type="NCBI Taxonomy" id="1298851"/>
    <lineage>
        <taxon>Bacteria</taxon>
        <taxon>Pseudomonadati</taxon>
        <taxon>Thermosulfidibacterota</taxon>
        <taxon>Thermosulfidibacteria</taxon>
        <taxon>Thermosulfidibacterales</taxon>
        <taxon>Thermosulfidibacteraceae</taxon>
    </lineage>
</organism>
<dbReference type="Pfam" id="PF01451">
    <property type="entry name" value="LMWPc"/>
    <property type="match status" value="1"/>
</dbReference>
<dbReference type="InterPro" id="IPR023485">
    <property type="entry name" value="Ptyr_pPase"/>
</dbReference>
<feature type="domain" description="Phosphotyrosine protein phosphatase I" evidence="2">
    <location>
        <begin position="1"/>
        <end position="134"/>
    </location>
</feature>
<sequence length="141" mass="16145">MKVLFLCTENSCRSQMAEAIAKHFHSDVFDAYSAGVRPKFVNPLAKKVLEEWGINASYLRSKSLKEFEDQTFDLVITLCDSAKEECPFFPGAKKMIHRGFPDPSKATGTEEEILNTFRKVRDEIKSFIDELADKYRPQSRS</sequence>
<dbReference type="PANTHER" id="PTHR43428">
    <property type="entry name" value="ARSENATE REDUCTASE"/>
    <property type="match status" value="1"/>
</dbReference>
<dbReference type="KEGG" id="ttk:TST_1612"/>
<dbReference type="SMART" id="SM00226">
    <property type="entry name" value="LMWPc"/>
    <property type="match status" value="1"/>
</dbReference>
<dbReference type="GO" id="GO:0008794">
    <property type="term" value="F:arsenate reductase (glutaredoxin) activity"/>
    <property type="evidence" value="ECO:0007669"/>
    <property type="project" value="UniProtKB-EC"/>
</dbReference>
<dbReference type="Proteomes" id="UP000063234">
    <property type="component" value="Chromosome"/>
</dbReference>
<name>A0A0S3QVP2_THET7</name>
<protein>
    <submittedName>
        <fullName evidence="3">Arsenate reductase</fullName>
        <ecNumber evidence="3">1.20.4.1</ecNumber>
    </submittedName>
</protein>
<keyword evidence="1" id="KW-0059">Arsenical resistance</keyword>
<dbReference type="PATRIC" id="fig|1298851.3.peg.1688"/>
<dbReference type="EC" id="1.20.4.1" evidence="3"/>
<keyword evidence="4" id="KW-1185">Reference proteome</keyword>
<dbReference type="AlphaFoldDB" id="A0A0S3QVP2"/>
<dbReference type="RefSeq" id="WP_068550541.1">
    <property type="nucleotide sequence ID" value="NZ_AP013035.1"/>
</dbReference>
<gene>
    <name evidence="3" type="primary">arsC</name>
    <name evidence="3" type="ORF">TST_1612</name>
</gene>
<dbReference type="Gene3D" id="3.40.50.2300">
    <property type="match status" value="1"/>
</dbReference>
<dbReference type="OrthoDB" id="9784339at2"/>
<dbReference type="GO" id="GO:0046685">
    <property type="term" value="P:response to arsenic-containing substance"/>
    <property type="evidence" value="ECO:0007669"/>
    <property type="project" value="UniProtKB-KW"/>
</dbReference>
<dbReference type="EMBL" id="AP013035">
    <property type="protein sequence ID" value="BAT72398.1"/>
    <property type="molecule type" value="Genomic_DNA"/>
</dbReference>
<dbReference type="PANTHER" id="PTHR43428:SF1">
    <property type="entry name" value="ARSENATE REDUCTASE"/>
    <property type="match status" value="1"/>
</dbReference>
<dbReference type="InterPro" id="IPR036196">
    <property type="entry name" value="Ptyr_pPase_sf"/>
</dbReference>
<dbReference type="STRING" id="1298851.TST_1612"/>
<evidence type="ECO:0000313" key="4">
    <source>
        <dbReference type="Proteomes" id="UP000063234"/>
    </source>
</evidence>
<dbReference type="SUPFAM" id="SSF52788">
    <property type="entry name" value="Phosphotyrosine protein phosphatases I"/>
    <property type="match status" value="1"/>
</dbReference>
<dbReference type="CDD" id="cd16345">
    <property type="entry name" value="LMWP_ArsC"/>
    <property type="match status" value="1"/>
</dbReference>
<keyword evidence="3" id="KW-0560">Oxidoreductase</keyword>
<proteinExistence type="predicted"/>
<reference evidence="4" key="1">
    <citation type="journal article" date="2018" name="Science">
        <title>A primordial and reversible TCA cycle in a facultatively chemolithoautotrophic thermophile.</title>
        <authorList>
            <person name="Nunoura T."/>
            <person name="Chikaraishi Y."/>
            <person name="Izaki R."/>
            <person name="Suwa T."/>
            <person name="Sato T."/>
            <person name="Harada T."/>
            <person name="Mori K."/>
            <person name="Kato Y."/>
            <person name="Miyazaki M."/>
            <person name="Shimamura S."/>
            <person name="Yanagawa K."/>
            <person name="Shuto A."/>
            <person name="Ohkouchi N."/>
            <person name="Fujita N."/>
            <person name="Takaki Y."/>
            <person name="Atomi H."/>
            <person name="Takai K."/>
        </authorList>
    </citation>
    <scope>NUCLEOTIDE SEQUENCE [LARGE SCALE GENOMIC DNA]</scope>
    <source>
        <strain evidence="4">DSM 17441 / JCM 13301 / NBRC 103674 / ABI70S6</strain>
    </source>
</reference>
<evidence type="ECO:0000259" key="2">
    <source>
        <dbReference type="SMART" id="SM00226"/>
    </source>
</evidence>
<evidence type="ECO:0000313" key="3">
    <source>
        <dbReference type="EMBL" id="BAT72398.1"/>
    </source>
</evidence>